<evidence type="ECO:0000313" key="1">
    <source>
        <dbReference type="EMBL" id="KAF8667993.1"/>
    </source>
</evidence>
<accession>A0A8H7GZ20</accession>
<organism evidence="1 2">
    <name type="scientific">Rhizoctonia solani</name>
    <dbReference type="NCBI Taxonomy" id="456999"/>
    <lineage>
        <taxon>Eukaryota</taxon>
        <taxon>Fungi</taxon>
        <taxon>Dikarya</taxon>
        <taxon>Basidiomycota</taxon>
        <taxon>Agaricomycotina</taxon>
        <taxon>Agaricomycetes</taxon>
        <taxon>Cantharellales</taxon>
        <taxon>Ceratobasidiaceae</taxon>
        <taxon>Rhizoctonia</taxon>
    </lineage>
</organism>
<proteinExistence type="predicted"/>
<dbReference type="AlphaFoldDB" id="A0A8H7GZ20"/>
<dbReference type="Proteomes" id="UP000650582">
    <property type="component" value="Unassembled WGS sequence"/>
</dbReference>
<dbReference type="EMBL" id="JACYCC010000351">
    <property type="protein sequence ID" value="KAF8667993.1"/>
    <property type="molecule type" value="Genomic_DNA"/>
</dbReference>
<evidence type="ECO:0000313" key="2">
    <source>
        <dbReference type="Proteomes" id="UP000650582"/>
    </source>
</evidence>
<reference evidence="1" key="1">
    <citation type="submission" date="2020-09" db="EMBL/GenBank/DDBJ databases">
        <title>Comparative genome analyses of four rice-infecting Rhizoctonia solani isolates reveal extensive enrichment of homogalacturonan modification genes.</title>
        <authorList>
            <person name="Lee D.-Y."/>
            <person name="Jeon J."/>
            <person name="Kim K.-T."/>
            <person name="Cheong K."/>
            <person name="Song H."/>
            <person name="Choi G."/>
            <person name="Ko J."/>
            <person name="Opiyo S.O."/>
            <person name="Zuo S."/>
            <person name="Madhav S."/>
            <person name="Lee Y.-H."/>
            <person name="Wang G.-L."/>
        </authorList>
    </citation>
    <scope>NUCLEOTIDE SEQUENCE</scope>
    <source>
        <strain evidence="1">AG1-IA YN-7</strain>
    </source>
</reference>
<gene>
    <name evidence="1" type="ORF">RHS04_09235</name>
</gene>
<name>A0A8H7GZ20_9AGAM</name>
<comment type="caution">
    <text evidence="1">The sequence shown here is derived from an EMBL/GenBank/DDBJ whole genome shotgun (WGS) entry which is preliminary data.</text>
</comment>
<sequence>MPHALSSSAVTAPFPLKSTASGELAHVCPPPNMLALKGLSSVFGRGRSTDSREAKELLATVDDLLSQSNKLLNSISRRIPSKQFETFEHKYTELNLMVIEVKDDIQGREQKRIFFESEEEKEAFQSDIRKLLQQCQTYRNDVVATSRRVQGDVVSGPDIQEATTGTPSPSSLQWVDNLTAPVLSMVADATSQGKSIPGKASMSGVDHNEDQPTKRFIATVSRKIYEGTIDGDSTSSSHDEDPYIRILFCVNRSKRAMVVGK</sequence>
<protein>
    <submittedName>
        <fullName evidence="1">Uncharacterized protein</fullName>
    </submittedName>
</protein>